<dbReference type="RefSeq" id="WP_136400958.1">
    <property type="nucleotide sequence ID" value="NZ_CP036295.1"/>
</dbReference>
<organism evidence="1 2">
    <name type="scientific">Desulfovibrio desulfuricans</name>
    <dbReference type="NCBI Taxonomy" id="876"/>
    <lineage>
        <taxon>Bacteria</taxon>
        <taxon>Pseudomonadati</taxon>
        <taxon>Thermodesulfobacteriota</taxon>
        <taxon>Desulfovibrionia</taxon>
        <taxon>Desulfovibrionales</taxon>
        <taxon>Desulfovibrionaceae</taxon>
        <taxon>Desulfovibrio</taxon>
    </lineage>
</organism>
<protein>
    <submittedName>
        <fullName evidence="1">Uncharacterized protein</fullName>
    </submittedName>
</protein>
<sequence>MTYYEPGSGLTLVVIPGMPDNPGFITYYPSILDDSTASADALLQEDSAKSFMQTQWRLSAENLLGMSAIASGWA</sequence>
<reference evidence="1 2" key="1">
    <citation type="submission" date="2019-02" db="EMBL/GenBank/DDBJ databases">
        <title>Complete Genome Sequence of Desulfovibrio desulfuricans IC1, a Sulfonate Utilizing Anaerobe.</title>
        <authorList>
            <person name="Day L.A."/>
            <person name="De Leon K.B."/>
            <person name="Wall J.D."/>
        </authorList>
    </citation>
    <scope>NUCLEOTIDE SEQUENCE [LARGE SCALE GENOMIC DNA]</scope>
    <source>
        <strain evidence="1 2">IC1</strain>
    </source>
</reference>
<name>A0A4P7UP85_DESDE</name>
<accession>A0A4P7UP85</accession>
<evidence type="ECO:0000313" key="1">
    <source>
        <dbReference type="EMBL" id="QCC86918.1"/>
    </source>
</evidence>
<gene>
    <name evidence="1" type="ORF">DDIC_13730</name>
</gene>
<proteinExistence type="predicted"/>
<dbReference type="EMBL" id="CP036295">
    <property type="protein sequence ID" value="QCC86918.1"/>
    <property type="molecule type" value="Genomic_DNA"/>
</dbReference>
<dbReference type="Proteomes" id="UP000297065">
    <property type="component" value="Chromosome"/>
</dbReference>
<evidence type="ECO:0000313" key="2">
    <source>
        <dbReference type="Proteomes" id="UP000297065"/>
    </source>
</evidence>
<dbReference type="AlphaFoldDB" id="A0A4P7UP85"/>
<dbReference type="OrthoDB" id="5460453at2"/>